<dbReference type="GO" id="GO:0006572">
    <property type="term" value="P:L-tyrosine catabolic process"/>
    <property type="evidence" value="ECO:0007669"/>
    <property type="project" value="UniProtKB-KW"/>
</dbReference>
<evidence type="ECO:0000256" key="24">
    <source>
        <dbReference type="ARBA" id="ARBA00029786"/>
    </source>
</evidence>
<dbReference type="EC" id="1.13.11.27" evidence="9"/>
<comment type="cofactor">
    <cofactor evidence="1">
        <name>Fe cation</name>
        <dbReference type="ChEBI" id="CHEBI:24875"/>
    </cofactor>
</comment>
<keyword evidence="20" id="KW-0408">Iron</keyword>
<keyword evidence="18" id="KW-0223">Dioxygenase</keyword>
<comment type="subcellular location">
    <subcellularLocation>
        <location evidence="4">Cytoplasm</location>
    </subcellularLocation>
    <subcellularLocation>
        <location evidence="3">Endoplasmic reticulum membrane</location>
        <topology evidence="3">Peripheral membrane protein</topology>
    </subcellularLocation>
    <subcellularLocation>
        <location evidence="2">Golgi apparatus membrane</location>
        <topology evidence="2">Peripheral membrane protein</topology>
    </subcellularLocation>
</comment>
<evidence type="ECO:0000256" key="8">
    <source>
        <dbReference type="ARBA" id="ARBA00011738"/>
    </source>
</evidence>
<evidence type="ECO:0000313" key="31">
    <source>
        <dbReference type="Proteomes" id="UP000183832"/>
    </source>
</evidence>
<evidence type="ECO:0000259" key="29">
    <source>
        <dbReference type="PROSITE" id="PS51819"/>
    </source>
</evidence>
<reference evidence="30 31" key="1">
    <citation type="submission" date="2015-04" db="EMBL/GenBank/DDBJ databases">
        <authorList>
            <person name="Syromyatnikov M.Y."/>
            <person name="Popov V.N."/>
        </authorList>
    </citation>
    <scope>NUCLEOTIDE SEQUENCE [LARGE SCALE GENOMIC DNA]</scope>
</reference>
<evidence type="ECO:0000256" key="11">
    <source>
        <dbReference type="ARBA" id="ARBA00022490"/>
    </source>
</evidence>
<comment type="function">
    <text evidence="25">Catalyzes the conversion of 4-hydroxyphenylpyruvic acid to homogentisic acid, one of the steps in tyrosine catabolism.</text>
</comment>
<dbReference type="GO" id="GO:0000139">
    <property type="term" value="C:Golgi membrane"/>
    <property type="evidence" value="ECO:0007669"/>
    <property type="project" value="UniProtKB-SubCell"/>
</dbReference>
<evidence type="ECO:0000256" key="15">
    <source>
        <dbReference type="ARBA" id="ARBA00022737"/>
    </source>
</evidence>
<keyword evidence="15" id="KW-0677">Repeat</keyword>
<dbReference type="InterPro" id="IPR008166">
    <property type="entry name" value="Glyco_transf_92"/>
</dbReference>
<dbReference type="AlphaFoldDB" id="A0A1J1INV2"/>
<dbReference type="CDD" id="cd07250">
    <property type="entry name" value="HPPD_C_like"/>
    <property type="match status" value="1"/>
</dbReference>
<gene>
    <name evidence="30" type="ORF">CLUMA_CG014446</name>
</gene>
<evidence type="ECO:0000256" key="13">
    <source>
        <dbReference type="ARBA" id="ARBA00022679"/>
    </source>
</evidence>
<dbReference type="OrthoDB" id="2526284at2759"/>
<accession>A0A1J1INV2</accession>
<evidence type="ECO:0000256" key="6">
    <source>
        <dbReference type="ARBA" id="ARBA00005877"/>
    </source>
</evidence>
<evidence type="ECO:0000256" key="23">
    <source>
        <dbReference type="ARBA" id="ARBA00023232"/>
    </source>
</evidence>
<dbReference type="PROSITE" id="PS51819">
    <property type="entry name" value="VOC"/>
    <property type="match status" value="2"/>
</dbReference>
<dbReference type="SUPFAM" id="SSF54593">
    <property type="entry name" value="Glyoxalase/Bleomycin resistance protein/Dihydroxybiphenyl dioxygenase"/>
    <property type="match status" value="1"/>
</dbReference>
<dbReference type="GO" id="GO:0042803">
    <property type="term" value="F:protein homodimerization activity"/>
    <property type="evidence" value="ECO:0007669"/>
    <property type="project" value="UniProtKB-ARBA"/>
</dbReference>
<evidence type="ECO:0000256" key="14">
    <source>
        <dbReference type="ARBA" id="ARBA00022723"/>
    </source>
</evidence>
<dbReference type="InterPro" id="IPR029068">
    <property type="entry name" value="Glyas_Bleomycin-R_OHBP_Dase"/>
</dbReference>
<keyword evidence="14" id="KW-0479">Metal-binding</keyword>
<evidence type="ECO:0000256" key="28">
    <source>
        <dbReference type="SAM" id="Phobius"/>
    </source>
</evidence>
<dbReference type="InterPro" id="IPR037523">
    <property type="entry name" value="VOC_core"/>
</dbReference>
<evidence type="ECO:0000256" key="21">
    <source>
        <dbReference type="ARBA" id="ARBA00023034"/>
    </source>
</evidence>
<dbReference type="GO" id="GO:0016757">
    <property type="term" value="F:glycosyltransferase activity"/>
    <property type="evidence" value="ECO:0007669"/>
    <property type="project" value="UniProtKB-KW"/>
</dbReference>
<dbReference type="FunFam" id="3.10.180.10:FF:000022">
    <property type="entry name" value="4-hydroxyphenylpyruvate dioxygenase"/>
    <property type="match status" value="1"/>
</dbReference>
<keyword evidence="22 28" id="KW-0472">Membrane</keyword>
<keyword evidence="11" id="KW-0963">Cytoplasm</keyword>
<organism evidence="30 31">
    <name type="scientific">Clunio marinus</name>
    <dbReference type="NCBI Taxonomy" id="568069"/>
    <lineage>
        <taxon>Eukaryota</taxon>
        <taxon>Metazoa</taxon>
        <taxon>Ecdysozoa</taxon>
        <taxon>Arthropoda</taxon>
        <taxon>Hexapoda</taxon>
        <taxon>Insecta</taxon>
        <taxon>Pterygota</taxon>
        <taxon>Neoptera</taxon>
        <taxon>Endopterygota</taxon>
        <taxon>Diptera</taxon>
        <taxon>Nematocera</taxon>
        <taxon>Chironomoidea</taxon>
        <taxon>Chironomidae</taxon>
        <taxon>Clunio</taxon>
    </lineage>
</organism>
<sequence length="1029" mass="117868">MTTYTDKGPKPEAGKFLAFDHLTFYVSNAKQAASYYVTRMGFDYLAYQGLETGNRKNAKHVVKQNKIIFIFVSPYDTNNAEFGEHLIKHGDGVKDISFEVEDLDAIVAKARERGANILHDVTTESDDFGSVRFAILQTYGDTTHTLIDRKGYKGIFLPGYKPHYIVNDALQKYLPKINLRFIDHVVGNQPDLDMEPVAEWYVRCLMFHRFWSVDDSQIHTEYSALRSIVVTNYEETVKMPINEPANGKKKSQIQEYVDYYGGGGVQHIALNTDDIIEAITKLKMRGMEFLQVPDTYYDMLKERLKADKFQIKEDLEVLRKLKILIDYDENGYLLQIFTKNMQDRPTLFCEVIQRRNHNGFGAGNFKALFEAIEMDQAQRGNFFHLKMYSNEPLLKKERKHSTSSKKRSKKGTWGSRERTSMSFLIVIAFFAIFGIIILTEVLMIDDRNSVTVRRTSVNRFSESIPDYEDVKEDYADDSGIFVREHRFGVGALGNLFKKSKKSDPSIQEKMMQGIPVVPDSDPNAVPWGQMLPINIEANLPPYPSDVKPKDGTWQVVNGTRFKFFVFSAFYDRRDGRMIRVIGATKTRGPEKVWCRMWYPVDGNYTRLRSISVMARVKVIRENWNLKYSACFILCPLRNSNLDVPYSVSIVSKLRSPPGNILMLRNTDSDPDFANHSVTNIPNKIAVCVKPLHFNYDQDLYMLEFLELNNLLGVSHFTFYNHTIGPKATCILKHYMEGKIVQHSAGSNSIGRSSSGDKNTTETAPSPKITVDLLPWNLKMKSQKEIRTEGLFASLNDCLYRSMYRYSHVALIDLDEFIIPRYNDTISELLEWLSKRINNKNTGAFSFQNAFFYLQFANDATIYDKASTNPQLRASLVTQKKTRRRQKLHPQKQRSKYICKPEAVIEAGNHFVWEFCPGRGSLNVPSSSAILHHYRVCEFGGDDCVKTPSVEDRTAHKYGSRLVERVSAIYEQLKAPCKLSSLPILPTRPPPTRKKTLRIGKLGKNSSGNNMTISQLVEQQDVKIKKIVFP</sequence>
<dbReference type="NCBIfam" id="TIGR01263">
    <property type="entry name" value="4HPPD"/>
    <property type="match status" value="1"/>
</dbReference>
<keyword evidence="23" id="KW-0585">Phenylalanine catabolism</keyword>
<keyword evidence="21" id="KW-0333">Golgi apparatus</keyword>
<dbReference type="EMBL" id="CVRI01000055">
    <property type="protein sequence ID" value="CRL01410.1"/>
    <property type="molecule type" value="Genomic_DNA"/>
</dbReference>
<dbReference type="GO" id="GO:0003868">
    <property type="term" value="F:4-hydroxyphenylpyruvate dioxygenase activity"/>
    <property type="evidence" value="ECO:0007669"/>
    <property type="project" value="UniProtKB-EC"/>
</dbReference>
<dbReference type="PANTHER" id="PTHR11959">
    <property type="entry name" value="4-HYDROXYPHENYLPYRUVATE DIOXYGENASE"/>
    <property type="match status" value="1"/>
</dbReference>
<dbReference type="CDD" id="cd08342">
    <property type="entry name" value="HPPD_N_like"/>
    <property type="match status" value="1"/>
</dbReference>
<feature type="domain" description="VOC" evidence="29">
    <location>
        <begin position="181"/>
        <end position="339"/>
    </location>
</feature>
<evidence type="ECO:0000256" key="9">
    <source>
        <dbReference type="ARBA" id="ARBA00013222"/>
    </source>
</evidence>
<protein>
    <recommendedName>
        <fullName evidence="10">4-hydroxyphenylpyruvate dioxygenase</fullName>
        <ecNumber evidence="9">1.13.11.27</ecNumber>
    </recommendedName>
    <alternativeName>
        <fullName evidence="24">4-hydroxyphenylpyruvic acid oxidase</fullName>
    </alternativeName>
</protein>
<evidence type="ECO:0000256" key="22">
    <source>
        <dbReference type="ARBA" id="ARBA00023136"/>
    </source>
</evidence>
<evidence type="ECO:0000256" key="25">
    <source>
        <dbReference type="ARBA" id="ARBA00033727"/>
    </source>
</evidence>
<keyword evidence="16" id="KW-0256">Endoplasmic reticulum</keyword>
<dbReference type="Pfam" id="PF00903">
    <property type="entry name" value="Glyoxalase"/>
    <property type="match status" value="1"/>
</dbReference>
<evidence type="ECO:0000256" key="1">
    <source>
        <dbReference type="ARBA" id="ARBA00001962"/>
    </source>
</evidence>
<feature type="transmembrane region" description="Helical" evidence="28">
    <location>
        <begin position="423"/>
        <end position="444"/>
    </location>
</feature>
<evidence type="ECO:0000256" key="26">
    <source>
        <dbReference type="ARBA" id="ARBA00048047"/>
    </source>
</evidence>
<evidence type="ECO:0000256" key="5">
    <source>
        <dbReference type="ARBA" id="ARBA00005162"/>
    </source>
</evidence>
<evidence type="ECO:0000256" key="2">
    <source>
        <dbReference type="ARBA" id="ARBA00004395"/>
    </source>
</evidence>
<evidence type="ECO:0000256" key="27">
    <source>
        <dbReference type="SAM" id="MobiDB-lite"/>
    </source>
</evidence>
<evidence type="ECO:0000256" key="4">
    <source>
        <dbReference type="ARBA" id="ARBA00004496"/>
    </source>
</evidence>
<dbReference type="GO" id="GO:0006559">
    <property type="term" value="P:L-phenylalanine catabolic process"/>
    <property type="evidence" value="ECO:0007669"/>
    <property type="project" value="UniProtKB-KW"/>
</dbReference>
<dbReference type="Gene3D" id="3.10.180.10">
    <property type="entry name" value="2,3-Dihydroxybiphenyl 1,2-Dioxygenase, domain 1"/>
    <property type="match status" value="2"/>
</dbReference>
<comment type="subunit">
    <text evidence="8">Homodimer.</text>
</comment>
<comment type="similarity">
    <text evidence="6">Belongs to the 4HPPD family.</text>
</comment>
<evidence type="ECO:0000313" key="30">
    <source>
        <dbReference type="EMBL" id="CRL01410.1"/>
    </source>
</evidence>
<keyword evidence="28" id="KW-0812">Transmembrane</keyword>
<dbReference type="Pfam" id="PF01697">
    <property type="entry name" value="Glyco_transf_92"/>
    <property type="match status" value="1"/>
</dbReference>
<evidence type="ECO:0000256" key="3">
    <source>
        <dbReference type="ARBA" id="ARBA00004406"/>
    </source>
</evidence>
<keyword evidence="28" id="KW-1133">Transmembrane helix</keyword>
<proteinExistence type="inferred from homology"/>
<dbReference type="InterPro" id="IPR041735">
    <property type="entry name" value="4OHPhenylPyrv_dOase_C"/>
</dbReference>
<dbReference type="InterPro" id="IPR005956">
    <property type="entry name" value="4OHPhenylPyrv_dOase"/>
</dbReference>
<evidence type="ECO:0000256" key="16">
    <source>
        <dbReference type="ARBA" id="ARBA00022824"/>
    </source>
</evidence>
<evidence type="ECO:0000256" key="17">
    <source>
        <dbReference type="ARBA" id="ARBA00022878"/>
    </source>
</evidence>
<dbReference type="Proteomes" id="UP000183832">
    <property type="component" value="Unassembled WGS sequence"/>
</dbReference>
<keyword evidence="17" id="KW-0828">Tyrosine catabolism</keyword>
<dbReference type="GO" id="GO:0005789">
    <property type="term" value="C:endoplasmic reticulum membrane"/>
    <property type="evidence" value="ECO:0007669"/>
    <property type="project" value="UniProtKB-SubCell"/>
</dbReference>
<feature type="domain" description="VOC" evidence="29">
    <location>
        <begin position="18"/>
        <end position="149"/>
    </location>
</feature>
<evidence type="ECO:0000256" key="19">
    <source>
        <dbReference type="ARBA" id="ARBA00023002"/>
    </source>
</evidence>
<keyword evidence="31" id="KW-1185">Reference proteome</keyword>
<dbReference type="PANTHER" id="PTHR11959:SF1">
    <property type="entry name" value="4-HYDROXYPHENYLPYRUVATE DIOXYGENASE"/>
    <property type="match status" value="1"/>
</dbReference>
<evidence type="ECO:0000256" key="18">
    <source>
        <dbReference type="ARBA" id="ARBA00022964"/>
    </source>
</evidence>
<feature type="region of interest" description="Disordered" evidence="27">
    <location>
        <begin position="745"/>
        <end position="765"/>
    </location>
</feature>
<keyword evidence="19" id="KW-0560">Oxidoreductase</keyword>
<dbReference type="GO" id="GO:0046872">
    <property type="term" value="F:metal ion binding"/>
    <property type="evidence" value="ECO:0007669"/>
    <property type="project" value="UniProtKB-KW"/>
</dbReference>
<evidence type="ECO:0000256" key="20">
    <source>
        <dbReference type="ARBA" id="ARBA00023004"/>
    </source>
</evidence>
<comment type="similarity">
    <text evidence="7">Belongs to the glycosyltransferase 92 family.</text>
</comment>
<comment type="catalytic activity">
    <reaction evidence="26">
        <text>3-(4-hydroxyphenyl)pyruvate + O2 = homogentisate + CO2</text>
        <dbReference type="Rhea" id="RHEA:16189"/>
        <dbReference type="ChEBI" id="CHEBI:15379"/>
        <dbReference type="ChEBI" id="CHEBI:16169"/>
        <dbReference type="ChEBI" id="CHEBI:16526"/>
        <dbReference type="ChEBI" id="CHEBI:36242"/>
        <dbReference type="EC" id="1.13.11.27"/>
    </reaction>
    <physiologicalReaction direction="left-to-right" evidence="26">
        <dbReference type="Rhea" id="RHEA:16190"/>
    </physiologicalReaction>
</comment>
<comment type="pathway">
    <text evidence="5">Amino-acid degradation; L-phenylalanine degradation; acetoacetate and fumarate from L-phenylalanine: step 3/6.</text>
</comment>
<keyword evidence="13" id="KW-0808">Transferase</keyword>
<evidence type="ECO:0000256" key="7">
    <source>
        <dbReference type="ARBA" id="ARBA00007647"/>
    </source>
</evidence>
<evidence type="ECO:0000256" key="12">
    <source>
        <dbReference type="ARBA" id="ARBA00022676"/>
    </source>
</evidence>
<dbReference type="InterPro" id="IPR004360">
    <property type="entry name" value="Glyas_Fos-R_dOase_dom"/>
</dbReference>
<evidence type="ECO:0000256" key="10">
    <source>
        <dbReference type="ARBA" id="ARBA00018452"/>
    </source>
</evidence>
<feature type="compositionally biased region" description="Low complexity" evidence="27">
    <location>
        <begin position="745"/>
        <end position="755"/>
    </location>
</feature>
<keyword evidence="12" id="KW-0328">Glycosyltransferase</keyword>
<dbReference type="InterPro" id="IPR041736">
    <property type="entry name" value="4OHPhenylPyrv_dOase_N"/>
</dbReference>
<name>A0A1J1INV2_9DIPT</name>